<dbReference type="InterPro" id="IPR006664">
    <property type="entry name" value="OMP_bac"/>
</dbReference>
<evidence type="ECO:0000259" key="6">
    <source>
        <dbReference type="PROSITE" id="PS51123"/>
    </source>
</evidence>
<dbReference type="PROSITE" id="PS51123">
    <property type="entry name" value="OMPA_2"/>
    <property type="match status" value="1"/>
</dbReference>
<protein>
    <submittedName>
        <fullName evidence="7">OmpA family protein</fullName>
    </submittedName>
</protein>
<dbReference type="PRINTS" id="PR01021">
    <property type="entry name" value="OMPADOMAIN"/>
</dbReference>
<keyword evidence="3" id="KW-0998">Cell outer membrane</keyword>
<accession>A0ABY9RKR6</accession>
<evidence type="ECO:0000313" key="7">
    <source>
        <dbReference type="EMBL" id="WMW81817.1"/>
    </source>
</evidence>
<feature type="chain" id="PRO_5045702055" evidence="5">
    <location>
        <begin position="20"/>
        <end position="344"/>
    </location>
</feature>
<dbReference type="InterPro" id="IPR036737">
    <property type="entry name" value="OmpA-like_sf"/>
</dbReference>
<feature type="signal peptide" evidence="5">
    <location>
        <begin position="1"/>
        <end position="19"/>
    </location>
</feature>
<dbReference type="CDD" id="cd07185">
    <property type="entry name" value="OmpA_C-like"/>
    <property type="match status" value="1"/>
</dbReference>
<evidence type="ECO:0000256" key="5">
    <source>
        <dbReference type="SAM" id="SignalP"/>
    </source>
</evidence>
<dbReference type="Gene3D" id="3.30.1330.60">
    <property type="entry name" value="OmpA-like domain"/>
    <property type="match status" value="1"/>
</dbReference>
<dbReference type="EMBL" id="CP133720">
    <property type="protein sequence ID" value="WMW81817.1"/>
    <property type="molecule type" value="Genomic_DNA"/>
</dbReference>
<sequence length="344" mass="38142">MKPISFSSLRFYLVGVVCALNAILASDISAQSKSLPNAIDHPLIKPFQDSRITAYAQTEWTEASLPQAKSSKQDASKTLDLRTVEGKETRIHYLSPVGKTVLEVHRNYRDALLAAGLQITMSCEQQCEHLYRLWRNQAKPFERQFKWDDGHHHGFSHYDAPDDNDGRMIVGFFPANPQRSKTHVLIYHSTAFGGGKKVDPMVSSFLQIIEEKAQPQGQVTVNADALKQSLQKTGHASLYGLLFDTGKSELKPESQAQLQEMIATLKAQPQWKLIIVGHTDNVGSIDNNLALSQARAQSVVHALIQAGIDKQRLLAKGLANFAPVASNANEEGRALNRRVEIVLQ</sequence>
<dbReference type="SUPFAM" id="SSF103088">
    <property type="entry name" value="OmpA-like"/>
    <property type="match status" value="1"/>
</dbReference>
<proteinExistence type="predicted"/>
<comment type="subcellular location">
    <subcellularLocation>
        <location evidence="1">Cell outer membrane</location>
    </subcellularLocation>
</comment>
<dbReference type="Proteomes" id="UP001181355">
    <property type="component" value="Chromosome"/>
</dbReference>
<reference evidence="7" key="1">
    <citation type="submission" date="2023-09" db="EMBL/GenBank/DDBJ databases">
        <title>Undibacterium sp. 20NA77.5 isolated from freshwater.</title>
        <authorList>
            <person name="Le V."/>
            <person name="Ko S.-R."/>
            <person name="Ahn C.-Y."/>
            <person name="Oh H.-M."/>
        </authorList>
    </citation>
    <scope>NUCLEOTIDE SEQUENCE</scope>
    <source>
        <strain evidence="7">20NA77.5</strain>
    </source>
</reference>
<evidence type="ECO:0000313" key="8">
    <source>
        <dbReference type="Proteomes" id="UP001181355"/>
    </source>
</evidence>
<dbReference type="Pfam" id="PF00691">
    <property type="entry name" value="OmpA"/>
    <property type="match status" value="1"/>
</dbReference>
<dbReference type="InterPro" id="IPR006665">
    <property type="entry name" value="OmpA-like"/>
</dbReference>
<evidence type="ECO:0000256" key="2">
    <source>
        <dbReference type="ARBA" id="ARBA00023136"/>
    </source>
</evidence>
<dbReference type="PANTHER" id="PTHR30329:SF21">
    <property type="entry name" value="LIPOPROTEIN YIAD-RELATED"/>
    <property type="match status" value="1"/>
</dbReference>
<keyword evidence="8" id="KW-1185">Reference proteome</keyword>
<dbReference type="RefSeq" id="WP_309483294.1">
    <property type="nucleotide sequence ID" value="NZ_CP133720.1"/>
</dbReference>
<evidence type="ECO:0000256" key="3">
    <source>
        <dbReference type="ARBA" id="ARBA00023237"/>
    </source>
</evidence>
<organism evidence="7 8">
    <name type="scientific">Undibacterium cyanobacteriorum</name>
    <dbReference type="NCBI Taxonomy" id="3073561"/>
    <lineage>
        <taxon>Bacteria</taxon>
        <taxon>Pseudomonadati</taxon>
        <taxon>Pseudomonadota</taxon>
        <taxon>Betaproteobacteria</taxon>
        <taxon>Burkholderiales</taxon>
        <taxon>Oxalobacteraceae</taxon>
        <taxon>Undibacterium</taxon>
    </lineage>
</organism>
<feature type="domain" description="OmpA-like" evidence="6">
    <location>
        <begin position="230"/>
        <end position="344"/>
    </location>
</feature>
<evidence type="ECO:0000256" key="4">
    <source>
        <dbReference type="PROSITE-ProRule" id="PRU00473"/>
    </source>
</evidence>
<keyword evidence="2 4" id="KW-0472">Membrane</keyword>
<keyword evidence="5" id="KW-0732">Signal</keyword>
<gene>
    <name evidence="7" type="ORF">RF679_05920</name>
</gene>
<dbReference type="PANTHER" id="PTHR30329">
    <property type="entry name" value="STATOR ELEMENT OF FLAGELLAR MOTOR COMPLEX"/>
    <property type="match status" value="1"/>
</dbReference>
<name>A0ABY9RKR6_9BURK</name>
<evidence type="ECO:0000256" key="1">
    <source>
        <dbReference type="ARBA" id="ARBA00004442"/>
    </source>
</evidence>
<dbReference type="InterPro" id="IPR050330">
    <property type="entry name" value="Bact_OuterMem_StrucFunc"/>
</dbReference>